<evidence type="ECO:0000256" key="4">
    <source>
        <dbReference type="ARBA" id="ARBA00022989"/>
    </source>
</evidence>
<feature type="transmembrane region" description="Helical" evidence="6">
    <location>
        <begin position="31"/>
        <end position="57"/>
    </location>
</feature>
<organism evidence="9 10">
    <name type="scientific">Desulfosporosinus fructosivorans</name>
    <dbReference type="NCBI Taxonomy" id="2018669"/>
    <lineage>
        <taxon>Bacteria</taxon>
        <taxon>Bacillati</taxon>
        <taxon>Bacillota</taxon>
        <taxon>Clostridia</taxon>
        <taxon>Eubacteriales</taxon>
        <taxon>Desulfitobacteriaceae</taxon>
        <taxon>Desulfosporosinus</taxon>
    </lineage>
</organism>
<name>A0A4Z0R5N9_9FIRM</name>
<dbReference type="PANTHER" id="PTHR33885:SF3">
    <property type="entry name" value="PHAGE SHOCK PROTEIN C"/>
    <property type="match status" value="1"/>
</dbReference>
<keyword evidence="4 6" id="KW-1133">Transmembrane helix</keyword>
<dbReference type="InterPro" id="IPR007168">
    <property type="entry name" value="Phageshock_PspC_N"/>
</dbReference>
<proteinExistence type="predicted"/>
<evidence type="ECO:0000259" key="7">
    <source>
        <dbReference type="Pfam" id="PF04024"/>
    </source>
</evidence>
<evidence type="ECO:0000256" key="1">
    <source>
        <dbReference type="ARBA" id="ARBA00004162"/>
    </source>
</evidence>
<feature type="domain" description="Phage shock protein PspC N-terminal" evidence="7">
    <location>
        <begin position="4"/>
        <end position="59"/>
    </location>
</feature>
<evidence type="ECO:0000256" key="5">
    <source>
        <dbReference type="ARBA" id="ARBA00023136"/>
    </source>
</evidence>
<feature type="transmembrane region" description="Helical" evidence="6">
    <location>
        <begin position="139"/>
        <end position="156"/>
    </location>
</feature>
<accession>A0A4Z0R5N9</accession>
<dbReference type="EMBL" id="SPQQ01000004">
    <property type="protein sequence ID" value="TGE37759.1"/>
    <property type="molecule type" value="Genomic_DNA"/>
</dbReference>
<dbReference type="GO" id="GO:0005886">
    <property type="term" value="C:plasma membrane"/>
    <property type="evidence" value="ECO:0007669"/>
    <property type="project" value="UniProtKB-SubCell"/>
</dbReference>
<evidence type="ECO:0000313" key="9">
    <source>
        <dbReference type="EMBL" id="TGE37759.1"/>
    </source>
</evidence>
<dbReference type="RefSeq" id="WP_135547579.1">
    <property type="nucleotide sequence ID" value="NZ_SPQQ01000004.1"/>
</dbReference>
<dbReference type="Proteomes" id="UP000298460">
    <property type="component" value="Unassembled WGS sequence"/>
</dbReference>
<keyword evidence="10" id="KW-1185">Reference proteome</keyword>
<dbReference type="Pfam" id="PF04024">
    <property type="entry name" value="PspC"/>
    <property type="match status" value="1"/>
</dbReference>
<gene>
    <name evidence="9" type="ORF">E4K67_13680</name>
</gene>
<evidence type="ECO:0000313" key="10">
    <source>
        <dbReference type="Proteomes" id="UP000298460"/>
    </source>
</evidence>
<evidence type="ECO:0000256" key="2">
    <source>
        <dbReference type="ARBA" id="ARBA00022475"/>
    </source>
</evidence>
<comment type="caution">
    <text evidence="9">The sequence shown here is derived from an EMBL/GenBank/DDBJ whole genome shotgun (WGS) entry which is preliminary data.</text>
</comment>
<keyword evidence="5 6" id="KW-0472">Membrane</keyword>
<evidence type="ECO:0000256" key="3">
    <source>
        <dbReference type="ARBA" id="ARBA00022692"/>
    </source>
</evidence>
<evidence type="ECO:0000259" key="8">
    <source>
        <dbReference type="Pfam" id="PF18917"/>
    </source>
</evidence>
<dbReference type="PANTHER" id="PTHR33885">
    <property type="entry name" value="PHAGE SHOCK PROTEIN C"/>
    <property type="match status" value="1"/>
</dbReference>
<comment type="subcellular location">
    <subcellularLocation>
        <location evidence="1">Cell membrane</location>
        <topology evidence="1">Single-pass membrane protein</topology>
    </subcellularLocation>
</comment>
<protein>
    <submittedName>
        <fullName evidence="9">PspC domain-containing protein</fullName>
    </submittedName>
</protein>
<dbReference type="AlphaFoldDB" id="A0A4Z0R5N9"/>
<sequence length="158" mass="17575">MTERLYRSGREKMIGGVCGGLADYFSVDVTLVRLIVIVATFAGGVGFLAYLAAWVIVPVNPAELGGQTDHRGHDRGEVVNGKVSDVNDKGIYLQKEYEKPEMQENHGNRSKMAGGILVALGAYFLFERFFPYWFDMGKMWPLLLILIGLAIIYRGGRK</sequence>
<keyword evidence="2" id="KW-1003">Cell membrane</keyword>
<feature type="domain" description="LiaI-LiaF-like transmembrane region" evidence="8">
    <location>
        <begin position="113"/>
        <end position="152"/>
    </location>
</feature>
<evidence type="ECO:0000256" key="6">
    <source>
        <dbReference type="SAM" id="Phobius"/>
    </source>
</evidence>
<keyword evidence="3 6" id="KW-0812">Transmembrane</keyword>
<dbReference type="Pfam" id="PF18917">
    <property type="entry name" value="LiaI-LiaF-like_TM1"/>
    <property type="match status" value="1"/>
</dbReference>
<reference evidence="9 10" key="1">
    <citation type="submission" date="2019-03" db="EMBL/GenBank/DDBJ databases">
        <title>Draft Genome Sequence of Desulfosporosinus fructosivorans Strain 63.6F, Isolated from Marine Sediment in the Baltic Sea.</title>
        <authorList>
            <person name="Hausmann B."/>
            <person name="Vandieken V."/>
            <person name="Pjevac P."/>
            <person name="Schreck K."/>
            <person name="Herbold C.W."/>
            <person name="Loy A."/>
        </authorList>
    </citation>
    <scope>NUCLEOTIDE SEQUENCE [LARGE SCALE GENOMIC DNA]</scope>
    <source>
        <strain evidence="9 10">63.6F</strain>
    </source>
</reference>
<dbReference type="OrthoDB" id="9815286at2"/>
<dbReference type="InterPro" id="IPR043726">
    <property type="entry name" value="LiaI-LiaF-like_TM1"/>
</dbReference>
<dbReference type="InterPro" id="IPR052027">
    <property type="entry name" value="PspC"/>
</dbReference>